<organism evidence="1 2">
    <name type="scientific">Ignelater luminosus</name>
    <name type="common">Cucubano</name>
    <name type="synonym">Pyrophorus luminosus</name>
    <dbReference type="NCBI Taxonomy" id="2038154"/>
    <lineage>
        <taxon>Eukaryota</taxon>
        <taxon>Metazoa</taxon>
        <taxon>Ecdysozoa</taxon>
        <taxon>Arthropoda</taxon>
        <taxon>Hexapoda</taxon>
        <taxon>Insecta</taxon>
        <taxon>Pterygota</taxon>
        <taxon>Neoptera</taxon>
        <taxon>Endopterygota</taxon>
        <taxon>Coleoptera</taxon>
        <taxon>Polyphaga</taxon>
        <taxon>Elateriformia</taxon>
        <taxon>Elateroidea</taxon>
        <taxon>Elateridae</taxon>
        <taxon>Agrypninae</taxon>
        <taxon>Pyrophorini</taxon>
        <taxon>Ignelater</taxon>
    </lineage>
</organism>
<dbReference type="AlphaFoldDB" id="A0A8K0G3H1"/>
<evidence type="ECO:0000313" key="1">
    <source>
        <dbReference type="EMBL" id="KAF2884338.1"/>
    </source>
</evidence>
<gene>
    <name evidence="1" type="ORF">ILUMI_21828</name>
</gene>
<dbReference type="EMBL" id="VTPC01090181">
    <property type="protein sequence ID" value="KAF2884338.1"/>
    <property type="molecule type" value="Genomic_DNA"/>
</dbReference>
<proteinExistence type="predicted"/>
<name>A0A8K0G3H1_IGNLU</name>
<accession>A0A8K0G3H1</accession>
<sequence length="130" mass="15231">MNFADLVSQGQPKETCLQARLTYNEEEINSERRKNVVSALLNSNNLTLDWYYRRFSQYEKIQELQKPSKEKTVCKSCEVKKCDGGTNSTIQRVYPLELELKSEGVHKAVGERFRESVEEDVIRFMWQLTC</sequence>
<dbReference type="Proteomes" id="UP000801492">
    <property type="component" value="Unassembled WGS sequence"/>
</dbReference>
<comment type="caution">
    <text evidence="1">The sequence shown here is derived from an EMBL/GenBank/DDBJ whole genome shotgun (WGS) entry which is preliminary data.</text>
</comment>
<keyword evidence="2" id="KW-1185">Reference proteome</keyword>
<protein>
    <submittedName>
        <fullName evidence="1">Uncharacterized protein</fullName>
    </submittedName>
</protein>
<evidence type="ECO:0000313" key="2">
    <source>
        <dbReference type="Proteomes" id="UP000801492"/>
    </source>
</evidence>
<reference evidence="1" key="1">
    <citation type="submission" date="2019-08" db="EMBL/GenBank/DDBJ databases">
        <title>The genome of the North American firefly Photinus pyralis.</title>
        <authorList>
            <consortium name="Photinus pyralis genome working group"/>
            <person name="Fallon T.R."/>
            <person name="Sander Lower S.E."/>
            <person name="Weng J.-K."/>
        </authorList>
    </citation>
    <scope>NUCLEOTIDE SEQUENCE</scope>
    <source>
        <strain evidence="1">TRF0915ILg1</strain>
        <tissue evidence="1">Whole body</tissue>
    </source>
</reference>